<organism evidence="1 2">
    <name type="scientific">Capnocytophaga canimorsus</name>
    <dbReference type="NCBI Taxonomy" id="28188"/>
    <lineage>
        <taxon>Bacteria</taxon>
        <taxon>Pseudomonadati</taxon>
        <taxon>Bacteroidota</taxon>
        <taxon>Flavobacteriia</taxon>
        <taxon>Flavobacteriales</taxon>
        <taxon>Flavobacteriaceae</taxon>
        <taxon>Capnocytophaga</taxon>
    </lineage>
</organism>
<sequence length="44" mass="4925">MFAGNIGEAQDMENIMRATLILKEENIQFIIVGDGRKCLCAGFY</sequence>
<dbReference type="EMBL" id="CDOK01000002">
    <property type="protein sequence ID" value="CEN46183.1"/>
    <property type="molecule type" value="Genomic_DNA"/>
</dbReference>
<evidence type="ECO:0000313" key="1">
    <source>
        <dbReference type="EMBL" id="CEN46183.1"/>
    </source>
</evidence>
<dbReference type="Proteomes" id="UP000039370">
    <property type="component" value="Unassembled WGS sequence"/>
</dbReference>
<evidence type="ECO:0000313" key="2">
    <source>
        <dbReference type="Proteomes" id="UP000039370"/>
    </source>
</evidence>
<dbReference type="AlphaFoldDB" id="A0A0B7I8H2"/>
<proteinExistence type="predicted"/>
<gene>
    <name evidence="1" type="ORF">CCAN11_100001</name>
</gene>
<name>A0A0B7I8H2_9FLAO</name>
<reference evidence="2" key="1">
    <citation type="submission" date="2015-01" db="EMBL/GenBank/DDBJ databases">
        <authorList>
            <person name="MANFREDI Pablo"/>
        </authorList>
    </citation>
    <scope>NUCLEOTIDE SEQUENCE [LARGE SCALE GENOMIC DNA]</scope>
    <source>
        <strain evidence="2">Cc11</strain>
    </source>
</reference>
<protein>
    <submittedName>
        <fullName evidence="1">Uncharacterized protein</fullName>
    </submittedName>
</protein>
<accession>A0A0B7I8H2</accession>